<dbReference type="PANTHER" id="PTHR19303">
    <property type="entry name" value="TRANSPOSON"/>
    <property type="match status" value="1"/>
</dbReference>
<dbReference type="PANTHER" id="PTHR19303:SF73">
    <property type="entry name" value="PROTEIN PDC2"/>
    <property type="match status" value="1"/>
</dbReference>
<dbReference type="AlphaFoldDB" id="A0A6G0WMV3"/>
<dbReference type="Pfam" id="PF03184">
    <property type="entry name" value="DDE_1"/>
    <property type="match status" value="1"/>
</dbReference>
<evidence type="ECO:0000313" key="3">
    <source>
        <dbReference type="EMBL" id="KAF0728658.1"/>
    </source>
</evidence>
<dbReference type="Proteomes" id="UP000481153">
    <property type="component" value="Unassembled WGS sequence"/>
</dbReference>
<feature type="domain" description="HTH CENPB-type" evidence="2">
    <location>
        <begin position="9"/>
        <end position="90"/>
    </location>
</feature>
<sequence>MAPADTVAWKKSNVCSFVPELEERVMEWINLCEEWKVPIVTVATIRFKCNEIRQKMQLENPLKNTKLDTLRFSNGWLSRFQARHGIKSRRTHGEGASVFDENVMNGRTTLQSITLDYPKRNVFNMDETAYTYCAAPTKTISKLSVPGRKLVKKRITVSLTSNGDGSCMSPLLFIGTANNPRCFKNRKVSDMDCEYTSTKKGWMTQSVFREWIMHFNEKMKQEDRHVLLLLDNASCHQFDGKLSNVNIKKLPSNTTAHLQPQDAGIIRKFKAKIEELKTMDMLKKFDELLAKGGEFDKENVFARVNKLHEVSLVQAMEWAVLAWREIDSKTVSNCWRHVNIFDEDLYMYELQRGDAKNDHT</sequence>
<gene>
    <name evidence="3" type="ORF">Ae201684_013616</name>
</gene>
<dbReference type="Pfam" id="PF03221">
    <property type="entry name" value="HTH_Tnp_Tc5"/>
    <property type="match status" value="1"/>
</dbReference>
<name>A0A6G0WMV3_9STRA</name>
<dbReference type="PROSITE" id="PS51253">
    <property type="entry name" value="HTH_CENPB"/>
    <property type="match status" value="1"/>
</dbReference>
<protein>
    <recommendedName>
        <fullName evidence="2">HTH CENPB-type domain-containing protein</fullName>
    </recommendedName>
</protein>
<dbReference type="Gene3D" id="1.10.10.60">
    <property type="entry name" value="Homeodomain-like"/>
    <property type="match status" value="1"/>
</dbReference>
<dbReference type="EMBL" id="VJMJ01000175">
    <property type="protein sequence ID" value="KAF0728658.1"/>
    <property type="molecule type" value="Genomic_DNA"/>
</dbReference>
<dbReference type="InterPro" id="IPR004875">
    <property type="entry name" value="DDE_SF_endonuclease_dom"/>
</dbReference>
<keyword evidence="1" id="KW-0238">DNA-binding</keyword>
<evidence type="ECO:0000313" key="4">
    <source>
        <dbReference type="Proteomes" id="UP000481153"/>
    </source>
</evidence>
<dbReference type="SUPFAM" id="SSF46689">
    <property type="entry name" value="Homeodomain-like"/>
    <property type="match status" value="1"/>
</dbReference>
<accession>A0A6G0WMV3</accession>
<dbReference type="VEuPathDB" id="FungiDB:AeMF1_014507"/>
<dbReference type="InterPro" id="IPR006600">
    <property type="entry name" value="HTH_CenpB_DNA-bd_dom"/>
</dbReference>
<keyword evidence="4" id="KW-1185">Reference proteome</keyword>
<dbReference type="SMART" id="SM00674">
    <property type="entry name" value="CENPB"/>
    <property type="match status" value="1"/>
</dbReference>
<organism evidence="3 4">
    <name type="scientific">Aphanomyces euteiches</name>
    <dbReference type="NCBI Taxonomy" id="100861"/>
    <lineage>
        <taxon>Eukaryota</taxon>
        <taxon>Sar</taxon>
        <taxon>Stramenopiles</taxon>
        <taxon>Oomycota</taxon>
        <taxon>Saprolegniomycetes</taxon>
        <taxon>Saprolegniales</taxon>
        <taxon>Verrucalvaceae</taxon>
        <taxon>Aphanomyces</taxon>
    </lineage>
</organism>
<evidence type="ECO:0000259" key="2">
    <source>
        <dbReference type="PROSITE" id="PS51253"/>
    </source>
</evidence>
<dbReference type="InterPro" id="IPR050863">
    <property type="entry name" value="CenT-Element_Derived"/>
</dbReference>
<evidence type="ECO:0000256" key="1">
    <source>
        <dbReference type="ARBA" id="ARBA00023125"/>
    </source>
</evidence>
<dbReference type="InterPro" id="IPR009057">
    <property type="entry name" value="Homeodomain-like_sf"/>
</dbReference>
<reference evidence="3 4" key="1">
    <citation type="submission" date="2019-07" db="EMBL/GenBank/DDBJ databases">
        <title>Genomics analysis of Aphanomyces spp. identifies a new class of oomycete effector associated with host adaptation.</title>
        <authorList>
            <person name="Gaulin E."/>
        </authorList>
    </citation>
    <scope>NUCLEOTIDE SEQUENCE [LARGE SCALE GENOMIC DNA]</scope>
    <source>
        <strain evidence="3 4">ATCC 201684</strain>
    </source>
</reference>
<dbReference type="GO" id="GO:0005634">
    <property type="term" value="C:nucleus"/>
    <property type="evidence" value="ECO:0007669"/>
    <property type="project" value="TreeGrafter"/>
</dbReference>
<dbReference type="GO" id="GO:0003677">
    <property type="term" value="F:DNA binding"/>
    <property type="evidence" value="ECO:0007669"/>
    <property type="project" value="UniProtKB-KW"/>
</dbReference>
<proteinExistence type="predicted"/>
<comment type="caution">
    <text evidence="3">The sequence shown here is derived from an EMBL/GenBank/DDBJ whole genome shotgun (WGS) entry which is preliminary data.</text>
</comment>